<evidence type="ECO:0000256" key="2">
    <source>
        <dbReference type="SAM" id="MobiDB-lite"/>
    </source>
</evidence>
<sequence>MYSTWTQFSGMPIHNQNVNEQAGMFNWDAFTPPSSPSTYDPAIDSTQINKDLLTNIQNLLSVNPTSASFEHDLRATDPSPHRNLSMSDASNDGRDIYADAYNNWNSFSQSYDPFGSPTVISKSNGDVPSTFSSGDQQSSNKMTYSDVAKTLKGKPMQATKDKEETDSSKKKTSTSFLSAKPFKPIRKPYYTRQGSKGHTNNKHSDDMASNVTPDSKYGLDQFEEFAVSQDQRSDSTESIPRVLSRKGSTSSVSSGTSGIEEIHLTKPAPQRKPSHDNATVLNNGKVGTKASSAHKKSTDNIYINNDLSDSYKRNSAQNRDGESRKHDNFVQNGKIDKKCKSEESSKDIKGHLPLQSPFDQEYIDEWINFLFEVQSFLYLSFAYLVSNIVLYVIWTWGKVSHFVKTRILNKYFKRFFKQSELERRKLGVDENIALPSTGSEAMQRLLACKGKDPYSILGLRFDCCDDDIRKYYRKQAILVHPDKNKQPGAEEAFKVLGRAFKLIGSTDLRIKYDTEFRQADEAEAAMKEFNDLLTKLQDKMQEAANMMRCDNCGGKHRRVFIDRPWYSARFCKRCNVRHSAKEGDVWAETTMFGFLWHYYACMEGKIYDITEWVACKKDFFKHMQASAHHVFYRIATEGNRGGAQQGRTGEADLEDFINNLFQQAMHTEGSTQWQPPQPSQPSQPSAQGKKTRRRKKKH</sequence>
<dbReference type="InterPro" id="IPR052317">
    <property type="entry name" value="Viral_replicn-host_int_reg"/>
</dbReference>
<dbReference type="InterPro" id="IPR001623">
    <property type="entry name" value="DnaJ_domain"/>
</dbReference>
<keyword evidence="1" id="KW-0175">Coiled coil</keyword>
<dbReference type="OrthoDB" id="1507364at2759"/>
<name>A0A6J8BX72_MYTCO</name>
<dbReference type="Gene3D" id="1.10.287.110">
    <property type="entry name" value="DnaJ domain"/>
    <property type="match status" value="1"/>
</dbReference>
<dbReference type="CDD" id="cd06257">
    <property type="entry name" value="DnaJ"/>
    <property type="match status" value="1"/>
</dbReference>
<proteinExistence type="predicted"/>
<feature type="compositionally biased region" description="Basic and acidic residues" evidence="2">
    <location>
        <begin position="319"/>
        <end position="342"/>
    </location>
</feature>
<dbReference type="PANTHER" id="PTHR44665:SF1">
    <property type="entry name" value="DNAJ HOMOLOG SUBFAMILY C MEMBER 14"/>
    <property type="match status" value="1"/>
</dbReference>
<dbReference type="InterPro" id="IPR036869">
    <property type="entry name" value="J_dom_sf"/>
</dbReference>
<keyword evidence="3" id="KW-1133">Transmembrane helix</keyword>
<dbReference type="AlphaFoldDB" id="A0A6J8BX72"/>
<accession>A0A6J8BX72</accession>
<evidence type="ECO:0000313" key="6">
    <source>
        <dbReference type="Proteomes" id="UP000507470"/>
    </source>
</evidence>
<dbReference type="EMBL" id="CACVKT020004042">
    <property type="protein sequence ID" value="CAC5387821.1"/>
    <property type="molecule type" value="Genomic_DNA"/>
</dbReference>
<evidence type="ECO:0000313" key="5">
    <source>
        <dbReference type="EMBL" id="CAC5387821.1"/>
    </source>
</evidence>
<dbReference type="PRINTS" id="PR00625">
    <property type="entry name" value="JDOMAIN"/>
</dbReference>
<feature type="domain" description="J" evidence="4">
    <location>
        <begin position="452"/>
        <end position="516"/>
    </location>
</feature>
<keyword evidence="3" id="KW-0812">Transmembrane</keyword>
<dbReference type="SMART" id="SM00271">
    <property type="entry name" value="DnaJ"/>
    <property type="match status" value="1"/>
</dbReference>
<feature type="compositionally biased region" description="Basic residues" evidence="2">
    <location>
        <begin position="689"/>
        <end position="698"/>
    </location>
</feature>
<evidence type="ECO:0000256" key="3">
    <source>
        <dbReference type="SAM" id="Phobius"/>
    </source>
</evidence>
<keyword evidence="6" id="KW-1185">Reference proteome</keyword>
<evidence type="ECO:0000259" key="4">
    <source>
        <dbReference type="PROSITE" id="PS50076"/>
    </source>
</evidence>
<feature type="region of interest" description="Disordered" evidence="2">
    <location>
        <begin position="667"/>
        <end position="698"/>
    </location>
</feature>
<evidence type="ECO:0000256" key="1">
    <source>
        <dbReference type="SAM" id="Coils"/>
    </source>
</evidence>
<dbReference type="Pfam" id="PF00226">
    <property type="entry name" value="DnaJ"/>
    <property type="match status" value="1"/>
</dbReference>
<dbReference type="PANTHER" id="PTHR44665">
    <property type="entry name" value="DNAJ HOMOLOG SUBFAMILY C MEMBER 14"/>
    <property type="match status" value="1"/>
</dbReference>
<feature type="transmembrane region" description="Helical" evidence="3">
    <location>
        <begin position="376"/>
        <end position="396"/>
    </location>
</feature>
<keyword evidence="3" id="KW-0472">Membrane</keyword>
<dbReference type="InterPro" id="IPR032843">
    <property type="entry name" value="Jiv"/>
</dbReference>
<feature type="coiled-coil region" evidence="1">
    <location>
        <begin position="519"/>
        <end position="546"/>
    </location>
</feature>
<protein>
    <submittedName>
        <fullName evidence="5">DNAJC14</fullName>
    </submittedName>
</protein>
<dbReference type="Proteomes" id="UP000507470">
    <property type="component" value="Unassembled WGS sequence"/>
</dbReference>
<organism evidence="5 6">
    <name type="scientific">Mytilus coruscus</name>
    <name type="common">Sea mussel</name>
    <dbReference type="NCBI Taxonomy" id="42192"/>
    <lineage>
        <taxon>Eukaryota</taxon>
        <taxon>Metazoa</taxon>
        <taxon>Spiralia</taxon>
        <taxon>Lophotrochozoa</taxon>
        <taxon>Mollusca</taxon>
        <taxon>Bivalvia</taxon>
        <taxon>Autobranchia</taxon>
        <taxon>Pteriomorphia</taxon>
        <taxon>Mytilida</taxon>
        <taxon>Mytiloidea</taxon>
        <taxon>Mytilidae</taxon>
        <taxon>Mytilinae</taxon>
        <taxon>Mytilus</taxon>
    </lineage>
</organism>
<feature type="compositionally biased region" description="Low complexity" evidence="2">
    <location>
        <begin position="247"/>
        <end position="258"/>
    </location>
</feature>
<reference evidence="5 6" key="1">
    <citation type="submission" date="2020-06" db="EMBL/GenBank/DDBJ databases">
        <authorList>
            <person name="Li R."/>
            <person name="Bekaert M."/>
        </authorList>
    </citation>
    <scope>NUCLEOTIDE SEQUENCE [LARGE SCALE GENOMIC DNA]</scope>
    <source>
        <strain evidence="6">wild</strain>
    </source>
</reference>
<dbReference type="PROSITE" id="PS50076">
    <property type="entry name" value="DNAJ_2"/>
    <property type="match status" value="1"/>
</dbReference>
<feature type="compositionally biased region" description="Basic and acidic residues" evidence="2">
    <location>
        <begin position="159"/>
        <end position="169"/>
    </location>
</feature>
<gene>
    <name evidence="5" type="ORF">MCOR_23105</name>
</gene>
<dbReference type="Pfam" id="PF14901">
    <property type="entry name" value="Jiv90"/>
    <property type="match status" value="1"/>
</dbReference>
<feature type="region of interest" description="Disordered" evidence="2">
    <location>
        <begin position="150"/>
        <end position="342"/>
    </location>
</feature>
<dbReference type="SUPFAM" id="SSF46565">
    <property type="entry name" value="Chaperone J-domain"/>
    <property type="match status" value="1"/>
</dbReference>
<feature type="compositionally biased region" description="Polar residues" evidence="2">
    <location>
        <begin position="299"/>
        <end position="318"/>
    </location>
</feature>